<keyword evidence="1" id="KW-0732">Signal</keyword>
<keyword evidence="3" id="KW-1185">Reference proteome</keyword>
<evidence type="ECO:0008006" key="4">
    <source>
        <dbReference type="Google" id="ProtNLM"/>
    </source>
</evidence>
<evidence type="ECO:0000313" key="2">
    <source>
        <dbReference type="EMBL" id="MFC4634614.1"/>
    </source>
</evidence>
<gene>
    <name evidence="2" type="ORF">ACFO3O_11885</name>
</gene>
<comment type="caution">
    <text evidence="2">The sequence shown here is derived from an EMBL/GenBank/DDBJ whole genome shotgun (WGS) entry which is preliminary data.</text>
</comment>
<protein>
    <recommendedName>
        <fullName evidence="4">YARHG domain-containing protein</fullName>
    </recommendedName>
</protein>
<reference evidence="3" key="1">
    <citation type="journal article" date="2019" name="Int. J. Syst. Evol. Microbiol.">
        <title>The Global Catalogue of Microorganisms (GCM) 10K type strain sequencing project: providing services to taxonomists for standard genome sequencing and annotation.</title>
        <authorList>
            <consortium name="The Broad Institute Genomics Platform"/>
            <consortium name="The Broad Institute Genome Sequencing Center for Infectious Disease"/>
            <person name="Wu L."/>
            <person name="Ma J."/>
        </authorList>
    </citation>
    <scope>NUCLEOTIDE SEQUENCE [LARGE SCALE GENOMIC DNA]</scope>
    <source>
        <strain evidence="3">YJ-61-S</strain>
    </source>
</reference>
<evidence type="ECO:0000313" key="3">
    <source>
        <dbReference type="Proteomes" id="UP001596043"/>
    </source>
</evidence>
<accession>A0ABV9HXA3</accession>
<proteinExistence type="predicted"/>
<dbReference type="RefSeq" id="WP_379979038.1">
    <property type="nucleotide sequence ID" value="NZ_JBHSFV010000006.1"/>
</dbReference>
<name>A0ABV9HXA3_9FLAO</name>
<sequence length="166" mass="20138">MKKTVCTLLCLMLFLGCNSQKKEDQESQTDKNEKEIIKPQEKWDVKKEYDAFGNLIKYDSIYSYSYSNIEGDTIQVNLDSIMNSFRGYFEENTPFNWNKRFSYFPQNDSLFMNNFFKEDYFFNQWNRQPLDISEMMRQMDSTRNEFMKKFYPGLMQSRRIPRDSAY</sequence>
<dbReference type="EMBL" id="JBHSFV010000006">
    <property type="protein sequence ID" value="MFC4634614.1"/>
    <property type="molecule type" value="Genomic_DNA"/>
</dbReference>
<dbReference type="Proteomes" id="UP001596043">
    <property type="component" value="Unassembled WGS sequence"/>
</dbReference>
<feature type="chain" id="PRO_5046595676" description="YARHG domain-containing protein" evidence="1">
    <location>
        <begin position="22"/>
        <end position="166"/>
    </location>
</feature>
<evidence type="ECO:0000256" key="1">
    <source>
        <dbReference type="SAM" id="SignalP"/>
    </source>
</evidence>
<feature type="signal peptide" evidence="1">
    <location>
        <begin position="1"/>
        <end position="21"/>
    </location>
</feature>
<dbReference type="PROSITE" id="PS51257">
    <property type="entry name" value="PROKAR_LIPOPROTEIN"/>
    <property type="match status" value="1"/>
</dbReference>
<organism evidence="2 3">
    <name type="scientific">Dokdonia ponticola</name>
    <dbReference type="NCBI Taxonomy" id="2041041"/>
    <lineage>
        <taxon>Bacteria</taxon>
        <taxon>Pseudomonadati</taxon>
        <taxon>Bacteroidota</taxon>
        <taxon>Flavobacteriia</taxon>
        <taxon>Flavobacteriales</taxon>
        <taxon>Flavobacteriaceae</taxon>
        <taxon>Dokdonia</taxon>
    </lineage>
</organism>